<reference evidence="1" key="1">
    <citation type="submission" date="2022-09" db="EMBL/GenBank/DDBJ databases">
        <title>Complete genome sequence of Rossellomorea vietnamensis strain RL-WG62, a newly isolated PGPR with the potential for plant salinity stress alleviation.</title>
        <authorList>
            <person name="Ren L."/>
            <person name="Wang G."/>
            <person name="Hu H."/>
        </authorList>
    </citation>
    <scope>NUCLEOTIDE SEQUENCE</scope>
    <source>
        <strain evidence="1">RL-WG62</strain>
    </source>
</reference>
<proteinExistence type="predicted"/>
<evidence type="ECO:0000313" key="1">
    <source>
        <dbReference type="EMBL" id="UXH46623.1"/>
    </source>
</evidence>
<accession>A0ACD4CDF8</accession>
<keyword evidence="2" id="KW-1185">Reference proteome</keyword>
<name>A0ACD4CDF8_9BACI</name>
<gene>
    <name evidence="1" type="ORF">N5C46_11450</name>
</gene>
<evidence type="ECO:0000313" key="2">
    <source>
        <dbReference type="Proteomes" id="UP001064027"/>
    </source>
</evidence>
<protein>
    <submittedName>
        <fullName evidence="1">Substrate-binding domain-containing protein</fullName>
    </submittedName>
</protein>
<dbReference type="Proteomes" id="UP001064027">
    <property type="component" value="Chromosome"/>
</dbReference>
<sequence>MRKIRFVGLLVVVLMLCHLTFISAKKVFEADAHLPGEIGTAGEDRHRLVLITQDTRTPFWDKVAKGAKRKAEEEGVSLEVWGSFGKNQEEFLKNIEIAIQSKVDGILIQGTDTPEFKELTKVKASFNGIPVITVANDVPMEESLRRTYVGSDQYEAGKLVAKELLRKMGDRGKIVLMVDRDQEYYQKERVRGIRDVMKGYPSIKLVVGETGRDRDQIITITRDVMNRFPDIDAFISVNASNLGAMIDEISKRSQEESYFIYSFDDGPESLTLLSRGMIDGVVEQEPEKMGEMSVRLMEEWLNGETVPLDEEGYLTELKMLKVEKDQ</sequence>
<organism evidence="1 2">
    <name type="scientific">Rossellomorea vietnamensis</name>
    <dbReference type="NCBI Taxonomy" id="218284"/>
    <lineage>
        <taxon>Bacteria</taxon>
        <taxon>Bacillati</taxon>
        <taxon>Bacillota</taxon>
        <taxon>Bacilli</taxon>
        <taxon>Bacillales</taxon>
        <taxon>Bacillaceae</taxon>
        <taxon>Rossellomorea</taxon>
    </lineage>
</organism>
<dbReference type="EMBL" id="CP104558">
    <property type="protein sequence ID" value="UXH46623.1"/>
    <property type="molecule type" value="Genomic_DNA"/>
</dbReference>